<dbReference type="GO" id="GO:0004497">
    <property type="term" value="F:monooxygenase activity"/>
    <property type="evidence" value="ECO:0007669"/>
    <property type="project" value="UniProtKB-KW"/>
</dbReference>
<keyword evidence="9 12" id="KW-0408">Iron</keyword>
<keyword evidence="4 12" id="KW-0349">Heme</keyword>
<evidence type="ECO:0000256" key="2">
    <source>
        <dbReference type="ARBA" id="ARBA00004167"/>
    </source>
</evidence>
<keyword evidence="10 13" id="KW-0503">Monooxygenase</keyword>
<evidence type="ECO:0000256" key="4">
    <source>
        <dbReference type="ARBA" id="ARBA00022617"/>
    </source>
</evidence>
<gene>
    <name evidence="15" type="ORF">Fmac_026756</name>
</gene>
<reference evidence="15 16" key="1">
    <citation type="submission" date="2024-08" db="EMBL/GenBank/DDBJ databases">
        <title>Insights into the chromosomal genome structure of Flemingia macrophylla.</title>
        <authorList>
            <person name="Ding Y."/>
            <person name="Zhao Y."/>
            <person name="Bi W."/>
            <person name="Wu M."/>
            <person name="Zhao G."/>
            <person name="Gong Y."/>
            <person name="Li W."/>
            <person name="Zhang P."/>
        </authorList>
    </citation>
    <scope>NUCLEOTIDE SEQUENCE [LARGE SCALE GENOMIC DNA]</scope>
    <source>
        <strain evidence="15">DYQJB</strain>
        <tissue evidence="15">Leaf</tissue>
    </source>
</reference>
<evidence type="ECO:0000313" key="16">
    <source>
        <dbReference type="Proteomes" id="UP001603857"/>
    </source>
</evidence>
<comment type="caution">
    <text evidence="15">The sequence shown here is derived from an EMBL/GenBank/DDBJ whole genome shotgun (WGS) entry which is preliminary data.</text>
</comment>
<evidence type="ECO:0000256" key="12">
    <source>
        <dbReference type="PIRSR" id="PIRSR602401-1"/>
    </source>
</evidence>
<dbReference type="CDD" id="cd11075">
    <property type="entry name" value="CYP77_89"/>
    <property type="match status" value="1"/>
</dbReference>
<dbReference type="EMBL" id="JBGMDY010000009">
    <property type="protein sequence ID" value="KAL2322377.1"/>
    <property type="molecule type" value="Genomic_DNA"/>
</dbReference>
<keyword evidence="16" id="KW-1185">Reference proteome</keyword>
<keyword evidence="14" id="KW-0732">Signal</keyword>
<sequence>MEAWLMILVSLSVCYLMRGILTLGSPTATAKLKCMPPGPTHIPVISNILLLRRSFSELEPLLRRLHAKYGPVITLRIGSRPSIFIADRSMAHRALIHNGTLFADRPKGFLVVNTNILNISSSSYGPNWRTLRRNLASEMLHHSRVMSFSRTRNWVLQTLLTRLKSDSLSNPSVRVIDHFRYSMFCLLVFMCFGERLDDAKIRDIERVQRQMLLEANRFNILGFWPSITRVLLRQRWQELLALRKDKADVLLPLITARSQKQTRLKDDVVPYVDTLLDLQLPDEKRKLSDEEIVMLCSEFLDGGTDMSSTALQWIMANLVKYPHVQDRLVEEIRQVVGHREVEEVKEEDLHKLSYLKAVVFEGLRRHPPGHFVVPHAVSEDVVLDDYLVPKSGTVNFMVAEMGLDPNVWEDPLAFKPERFLNEEGFDITGTKEIKMMPFGVGRRICPGYNLALLHLQYFVANLVWNFEWKVPEGGDVDLSEKQEFTVVMKNPLHVHISPRSKKSTA</sequence>
<evidence type="ECO:0000256" key="6">
    <source>
        <dbReference type="ARBA" id="ARBA00022723"/>
    </source>
</evidence>
<dbReference type="SUPFAM" id="SSF48264">
    <property type="entry name" value="Cytochrome P450"/>
    <property type="match status" value="1"/>
</dbReference>
<dbReference type="GO" id="GO:0016020">
    <property type="term" value="C:membrane"/>
    <property type="evidence" value="ECO:0007669"/>
    <property type="project" value="UniProtKB-SubCell"/>
</dbReference>
<organism evidence="15 16">
    <name type="scientific">Flemingia macrophylla</name>
    <dbReference type="NCBI Taxonomy" id="520843"/>
    <lineage>
        <taxon>Eukaryota</taxon>
        <taxon>Viridiplantae</taxon>
        <taxon>Streptophyta</taxon>
        <taxon>Embryophyta</taxon>
        <taxon>Tracheophyta</taxon>
        <taxon>Spermatophyta</taxon>
        <taxon>Magnoliopsida</taxon>
        <taxon>eudicotyledons</taxon>
        <taxon>Gunneridae</taxon>
        <taxon>Pentapetalae</taxon>
        <taxon>rosids</taxon>
        <taxon>fabids</taxon>
        <taxon>Fabales</taxon>
        <taxon>Fabaceae</taxon>
        <taxon>Papilionoideae</taxon>
        <taxon>50 kb inversion clade</taxon>
        <taxon>NPAAA clade</taxon>
        <taxon>indigoferoid/millettioid clade</taxon>
        <taxon>Phaseoleae</taxon>
        <taxon>Flemingia</taxon>
    </lineage>
</organism>
<accession>A0ABD1LFQ7</accession>
<evidence type="ECO:0000256" key="7">
    <source>
        <dbReference type="ARBA" id="ARBA00022989"/>
    </source>
</evidence>
<feature type="chain" id="PRO_5044771953" description="Cytochrome P450" evidence="14">
    <location>
        <begin position="23"/>
        <end position="505"/>
    </location>
</feature>
<evidence type="ECO:0000256" key="14">
    <source>
        <dbReference type="SAM" id="SignalP"/>
    </source>
</evidence>
<evidence type="ECO:0000256" key="11">
    <source>
        <dbReference type="ARBA" id="ARBA00023136"/>
    </source>
</evidence>
<keyword evidence="6 12" id="KW-0479">Metal-binding</keyword>
<evidence type="ECO:0008006" key="17">
    <source>
        <dbReference type="Google" id="ProtNLM"/>
    </source>
</evidence>
<dbReference type="Proteomes" id="UP001603857">
    <property type="component" value="Unassembled WGS sequence"/>
</dbReference>
<dbReference type="InterPro" id="IPR001128">
    <property type="entry name" value="Cyt_P450"/>
</dbReference>
<feature type="signal peptide" evidence="14">
    <location>
        <begin position="1"/>
        <end position="22"/>
    </location>
</feature>
<dbReference type="Gene3D" id="1.10.630.10">
    <property type="entry name" value="Cytochrome P450"/>
    <property type="match status" value="1"/>
</dbReference>
<dbReference type="AlphaFoldDB" id="A0ABD1LFQ7"/>
<evidence type="ECO:0000256" key="1">
    <source>
        <dbReference type="ARBA" id="ARBA00001971"/>
    </source>
</evidence>
<keyword evidence="11" id="KW-0472">Membrane</keyword>
<dbReference type="PRINTS" id="PR00463">
    <property type="entry name" value="EP450I"/>
</dbReference>
<evidence type="ECO:0000313" key="15">
    <source>
        <dbReference type="EMBL" id="KAL2322377.1"/>
    </source>
</evidence>
<evidence type="ECO:0000256" key="13">
    <source>
        <dbReference type="RuleBase" id="RU000461"/>
    </source>
</evidence>
<dbReference type="InterPro" id="IPR017972">
    <property type="entry name" value="Cyt_P450_CS"/>
</dbReference>
<keyword evidence="7" id="KW-1133">Transmembrane helix</keyword>
<dbReference type="GO" id="GO:0046872">
    <property type="term" value="F:metal ion binding"/>
    <property type="evidence" value="ECO:0007669"/>
    <property type="project" value="UniProtKB-KW"/>
</dbReference>
<comment type="cofactor">
    <cofactor evidence="1 12">
        <name>heme</name>
        <dbReference type="ChEBI" id="CHEBI:30413"/>
    </cofactor>
</comment>
<evidence type="ECO:0000256" key="5">
    <source>
        <dbReference type="ARBA" id="ARBA00022692"/>
    </source>
</evidence>
<dbReference type="Pfam" id="PF00067">
    <property type="entry name" value="p450"/>
    <property type="match status" value="1"/>
</dbReference>
<feature type="binding site" description="axial binding residue" evidence="12">
    <location>
        <position position="445"/>
    </location>
    <ligand>
        <name>heme</name>
        <dbReference type="ChEBI" id="CHEBI:30413"/>
    </ligand>
    <ligandPart>
        <name>Fe</name>
        <dbReference type="ChEBI" id="CHEBI:18248"/>
    </ligandPart>
</feature>
<keyword evidence="8 13" id="KW-0560">Oxidoreductase</keyword>
<evidence type="ECO:0000256" key="8">
    <source>
        <dbReference type="ARBA" id="ARBA00023002"/>
    </source>
</evidence>
<keyword evidence="5" id="KW-0812">Transmembrane</keyword>
<dbReference type="PANTHER" id="PTHR24298">
    <property type="entry name" value="FLAVONOID 3'-MONOOXYGENASE-RELATED"/>
    <property type="match status" value="1"/>
</dbReference>
<proteinExistence type="inferred from homology"/>
<evidence type="ECO:0000256" key="3">
    <source>
        <dbReference type="ARBA" id="ARBA00010617"/>
    </source>
</evidence>
<comment type="similarity">
    <text evidence="3 13">Belongs to the cytochrome P450 family.</text>
</comment>
<dbReference type="PRINTS" id="PR00385">
    <property type="entry name" value="P450"/>
</dbReference>
<dbReference type="InterPro" id="IPR051103">
    <property type="entry name" value="Plant_metabolite_P450s"/>
</dbReference>
<dbReference type="PROSITE" id="PS00086">
    <property type="entry name" value="CYTOCHROME_P450"/>
    <property type="match status" value="1"/>
</dbReference>
<comment type="subcellular location">
    <subcellularLocation>
        <location evidence="2">Membrane</location>
        <topology evidence="2">Single-pass membrane protein</topology>
    </subcellularLocation>
</comment>
<evidence type="ECO:0000256" key="9">
    <source>
        <dbReference type="ARBA" id="ARBA00023004"/>
    </source>
</evidence>
<name>A0ABD1LFQ7_9FABA</name>
<dbReference type="InterPro" id="IPR036396">
    <property type="entry name" value="Cyt_P450_sf"/>
</dbReference>
<dbReference type="PANTHER" id="PTHR24298:SF800">
    <property type="entry name" value="CYTOCHROME P450 89A2-RELATED"/>
    <property type="match status" value="1"/>
</dbReference>
<protein>
    <recommendedName>
        <fullName evidence="17">Cytochrome P450</fullName>
    </recommendedName>
</protein>
<dbReference type="FunFam" id="1.10.630.10:FF:000012">
    <property type="entry name" value="Cytochrome P450 family protein"/>
    <property type="match status" value="1"/>
</dbReference>
<evidence type="ECO:0000256" key="10">
    <source>
        <dbReference type="ARBA" id="ARBA00023033"/>
    </source>
</evidence>
<dbReference type="InterPro" id="IPR002401">
    <property type="entry name" value="Cyt_P450_E_grp-I"/>
</dbReference>